<gene>
    <name evidence="2" type="ORF">BGZ99_005974</name>
    <name evidence="3" type="ORF">BGZ99_006021</name>
</gene>
<keyword evidence="4" id="KW-1185">Reference proteome</keyword>
<dbReference type="AlphaFoldDB" id="A0A9P6RZH5"/>
<sequence>MGPNNSTFLVTRKLLGQTTLSKYANPDCATLATPALETVCNEILSLSYLGQLDRVYSIQLMTSNPQKAAVQWTIVSTYWAIDPDNGAPPPIPFPGYSLVMETMSLDIAVLAYPTALDAAQQIFIQNNDTRFATSGQEVFETTNFVPAWVDTADKSWANFGFTDDDLRNLTRFILAGTLLNSGIIIVRNPSLLADVPTMVVGLSFGLSLFMGALALTVSWNVAPMVSRPITEVLAEIAASKKNHKDGDEDYVKNGKKEIRSFPSFHRHRVANLTLALLKDTEQSNAEIISLNGTHNRIDDTLGKRTMNPEHRSKKEKKMFLRMDLDNDYENDDNNNDGSSNSDDTMKLLDINL</sequence>
<evidence type="ECO:0000313" key="3">
    <source>
        <dbReference type="EMBL" id="KAG0330328.1"/>
    </source>
</evidence>
<feature type="compositionally biased region" description="Acidic residues" evidence="1">
    <location>
        <begin position="325"/>
        <end position="334"/>
    </location>
</feature>
<proteinExistence type="predicted"/>
<dbReference type="Proteomes" id="UP000738325">
    <property type="component" value="Unassembled WGS sequence"/>
</dbReference>
<protein>
    <submittedName>
        <fullName evidence="3">Uncharacterized protein</fullName>
    </submittedName>
</protein>
<feature type="region of interest" description="Disordered" evidence="1">
    <location>
        <begin position="325"/>
        <end position="352"/>
    </location>
</feature>
<name>A0A9P6RZH5_9FUNG</name>
<dbReference type="EMBL" id="JAAAIP010000004">
    <property type="protein sequence ID" value="KAG0330328.1"/>
    <property type="molecule type" value="Genomic_DNA"/>
</dbReference>
<dbReference type="EMBL" id="JAAAIP010000004">
    <property type="protein sequence ID" value="KAG0330281.1"/>
    <property type="molecule type" value="Genomic_DNA"/>
</dbReference>
<dbReference type="OrthoDB" id="2441760at2759"/>
<organism evidence="3 4">
    <name type="scientific">Dissophora globulifera</name>
    <dbReference type="NCBI Taxonomy" id="979702"/>
    <lineage>
        <taxon>Eukaryota</taxon>
        <taxon>Fungi</taxon>
        <taxon>Fungi incertae sedis</taxon>
        <taxon>Mucoromycota</taxon>
        <taxon>Mortierellomycotina</taxon>
        <taxon>Mortierellomycetes</taxon>
        <taxon>Mortierellales</taxon>
        <taxon>Mortierellaceae</taxon>
        <taxon>Dissophora</taxon>
    </lineage>
</organism>
<evidence type="ECO:0000313" key="2">
    <source>
        <dbReference type="EMBL" id="KAG0330281.1"/>
    </source>
</evidence>
<comment type="caution">
    <text evidence="3">The sequence shown here is derived from an EMBL/GenBank/DDBJ whole genome shotgun (WGS) entry which is preliminary data.</text>
</comment>
<evidence type="ECO:0000256" key="1">
    <source>
        <dbReference type="SAM" id="MobiDB-lite"/>
    </source>
</evidence>
<evidence type="ECO:0000313" key="4">
    <source>
        <dbReference type="Proteomes" id="UP000738325"/>
    </source>
</evidence>
<accession>A0A9P6RZH5</accession>
<reference evidence="3" key="1">
    <citation type="journal article" date="2020" name="Fungal Divers.">
        <title>Resolving the Mortierellaceae phylogeny through synthesis of multi-gene phylogenetics and phylogenomics.</title>
        <authorList>
            <person name="Vandepol N."/>
            <person name="Liber J."/>
            <person name="Desiro A."/>
            <person name="Na H."/>
            <person name="Kennedy M."/>
            <person name="Barry K."/>
            <person name="Grigoriev I.V."/>
            <person name="Miller A.N."/>
            <person name="O'Donnell K."/>
            <person name="Stajich J.E."/>
            <person name="Bonito G."/>
        </authorList>
    </citation>
    <scope>NUCLEOTIDE SEQUENCE</scope>
    <source>
        <strain evidence="3">REB-010B</strain>
    </source>
</reference>